<sequence length="82" mass="9853">MLLFLDLLQRLHGSPPIDGAKLQRLQLSVSIFSHEKMIEDRSFLSWWCLLVFQYQRFFLIEVIRVNDCQFIYFITITCLLQL</sequence>
<dbReference type="InParanoid" id="V4U6G8"/>
<gene>
    <name evidence="1" type="ORF">CICLE_v10023745mg</name>
</gene>
<dbReference type="AlphaFoldDB" id="V4U6G8"/>
<dbReference type="Gramene" id="ESR57756">
    <property type="protein sequence ID" value="ESR57756"/>
    <property type="gene ID" value="CICLE_v10023745mg"/>
</dbReference>
<keyword evidence="2" id="KW-1185">Reference proteome</keyword>
<proteinExistence type="predicted"/>
<name>V4U6G8_CITCL</name>
<accession>V4U6G8</accession>
<reference evidence="1 2" key="1">
    <citation type="submission" date="2013-10" db="EMBL/GenBank/DDBJ databases">
        <authorList>
            <consortium name="International Citrus Genome Consortium"/>
            <person name="Jenkins J."/>
            <person name="Schmutz J."/>
            <person name="Prochnik S."/>
            <person name="Rokhsar D."/>
            <person name="Gmitter F."/>
            <person name="Ollitrault P."/>
            <person name="Machado M."/>
            <person name="Talon M."/>
            <person name="Wincker P."/>
            <person name="Jaillon O."/>
            <person name="Morgante M."/>
        </authorList>
    </citation>
    <scope>NUCLEOTIDE SEQUENCE</scope>
    <source>
        <strain evidence="2">cv. Clemenules</strain>
    </source>
</reference>
<dbReference type="EMBL" id="KI536661">
    <property type="protein sequence ID" value="ESR57756.1"/>
    <property type="molecule type" value="Genomic_DNA"/>
</dbReference>
<evidence type="ECO:0000313" key="2">
    <source>
        <dbReference type="Proteomes" id="UP000030687"/>
    </source>
</evidence>
<dbReference type="KEGG" id="cic:CICLE_v10023745mg"/>
<dbReference type="Proteomes" id="UP000030687">
    <property type="component" value="Unassembled WGS sequence"/>
</dbReference>
<organism evidence="1 2">
    <name type="scientific">Citrus clementina</name>
    <name type="common">Clementine</name>
    <name type="synonym">Citrus deliciosa x Citrus sinensis</name>
    <dbReference type="NCBI Taxonomy" id="85681"/>
    <lineage>
        <taxon>Eukaryota</taxon>
        <taxon>Viridiplantae</taxon>
        <taxon>Streptophyta</taxon>
        <taxon>Embryophyta</taxon>
        <taxon>Tracheophyta</taxon>
        <taxon>Spermatophyta</taxon>
        <taxon>Magnoliopsida</taxon>
        <taxon>eudicotyledons</taxon>
        <taxon>Gunneridae</taxon>
        <taxon>Pentapetalae</taxon>
        <taxon>rosids</taxon>
        <taxon>malvids</taxon>
        <taxon>Sapindales</taxon>
        <taxon>Rutaceae</taxon>
        <taxon>Aurantioideae</taxon>
        <taxon>Citrus</taxon>
    </lineage>
</organism>
<evidence type="ECO:0000313" key="1">
    <source>
        <dbReference type="EMBL" id="ESR57756.1"/>
    </source>
</evidence>
<protein>
    <submittedName>
        <fullName evidence="1">Uncharacterized protein</fullName>
    </submittedName>
</protein>